<organism evidence="5">
    <name type="scientific">Caudovirales sp. ct0YK8</name>
    <dbReference type="NCBI Taxonomy" id="2826764"/>
    <lineage>
        <taxon>Viruses</taxon>
        <taxon>Duplodnaviria</taxon>
        <taxon>Heunggongvirae</taxon>
        <taxon>Uroviricota</taxon>
        <taxon>Caudoviricetes</taxon>
    </lineage>
</organism>
<sequence>MARNPYRRYEVTEYQKEALKFLQPPEDITVSEWADKYRVLDAKTSAMPGPWRTEHTPYLKGIMDEFNNYETEEIVYVKPTQVGGTECLQNMVGYIVQQDPAPTMIVYPTDTLAKSISENRLQPMFKAAPELRKRFDENSQLQELQFDGMYLTLAGSNSPSSLASKAIRFLFLDEVDKYPGASKKEADPVSLARERTKTFHNRKIFITSTPTLKTGHIWKAKEDADIEKHYFVPCPHCGEYIELKWKQIHFPKEEGMSYADRAEFATYVCQECGCVITDQDKPEMLRKGEWRTVKENTKFVRKVAFWMNTLYSPFVRFSEIVKEFLDSKDDPEKLQNFVNSWLAEPWEDTKLKTNADLVMERQTEYEELVVPEWAKLLTAGVDVQENCLYWSIRAWGNYLTSQNIAHGQAFSFQEVERIMNLEYQMPDSTPLVVALALIDSGNDADTVYDFCANNSEWALPSKGSSNPMLSHYKLSKVNKSDSKAYGMNLVLVDTGKYKDMIAGRMQKKNGSGSWMVYQGCDREYAEQVTAEHKVNVKMGNGKVKQEWQQKTSHADNHYLDCEVYATAAADILGVRTLHLNEIQENEQPKKQETTQYTPEEHWISQNEGSWV</sequence>
<comment type="catalytic activity">
    <reaction evidence="1">
        <text>Endonucleolytic cleavage of DNA to give specific double-stranded fragments with terminal 5'-phosphates.</text>
        <dbReference type="EC" id="3.1.21.4"/>
    </reaction>
</comment>
<reference evidence="5" key="1">
    <citation type="journal article" date="2021" name="Proc. Natl. Acad. Sci. U.S.A.">
        <title>A Catalog of Tens of Thousands of Viruses from Human Metagenomes Reveals Hidden Associations with Chronic Diseases.</title>
        <authorList>
            <person name="Tisza M.J."/>
            <person name="Buck C.B."/>
        </authorList>
    </citation>
    <scope>NUCLEOTIDE SEQUENCE</scope>
    <source>
        <strain evidence="5">Ct0YK8</strain>
    </source>
</reference>
<feature type="active site" description="For ATPase activity" evidence="1">
    <location>
        <position position="174"/>
    </location>
</feature>
<dbReference type="GO" id="GO:0030430">
    <property type="term" value="C:host cell cytoplasm"/>
    <property type="evidence" value="ECO:0007669"/>
    <property type="project" value="UniProtKB-SubCell"/>
</dbReference>
<dbReference type="GO" id="GO:0005524">
    <property type="term" value="F:ATP binding"/>
    <property type="evidence" value="ECO:0007669"/>
    <property type="project" value="UniProtKB-UniRule"/>
</dbReference>
<feature type="region of interest" description="Disordered" evidence="2">
    <location>
        <begin position="584"/>
        <end position="611"/>
    </location>
</feature>
<dbReference type="PANTHER" id="PTHR34413:SF2">
    <property type="entry name" value="PROPHAGE TAIL FIBER ASSEMBLY PROTEIN HOMOLOG TFAE-RELATED"/>
    <property type="match status" value="1"/>
</dbReference>
<dbReference type="GO" id="GO:0019073">
    <property type="term" value="P:viral DNA genome packaging"/>
    <property type="evidence" value="ECO:0007669"/>
    <property type="project" value="UniProtKB-UniRule"/>
</dbReference>
<dbReference type="GO" id="GO:0046872">
    <property type="term" value="F:metal ion binding"/>
    <property type="evidence" value="ECO:0007669"/>
    <property type="project" value="UniProtKB-UniRule"/>
</dbReference>
<keyword evidence="1" id="KW-0479">Metal-binding</keyword>
<keyword evidence="1" id="KW-0378">Hydrolase</keyword>
<protein>
    <recommendedName>
        <fullName evidence="1">Terminase, large subunit</fullName>
    </recommendedName>
    <alternativeName>
        <fullName evidence="1">DNA-packaging protein</fullName>
    </alternativeName>
    <alternativeName>
        <fullName evidence="1">Large terminase protein</fullName>
    </alternativeName>
    <domain>
        <recommendedName>
            <fullName evidence="1">Endonuclease</fullName>
            <ecNumber evidence="1">3.1.21.4</ecNumber>
        </recommendedName>
    </domain>
    <domain>
        <recommendedName>
            <fullName evidence="1">ATPase</fullName>
            <ecNumber evidence="1">3.6.4.-</ecNumber>
        </recommendedName>
    </domain>
</protein>
<dbReference type="InterPro" id="IPR046453">
    <property type="entry name" value="GpA_ATPase"/>
</dbReference>
<dbReference type="EC" id="3.1.21.4" evidence="1"/>
<keyword evidence="1" id="KW-0255">Endonuclease</keyword>
<keyword evidence="1" id="KW-0067">ATP-binding</keyword>
<comment type="domain">
    <text evidence="1">The N-terminus is involved in the formation of the heterotrimer with the small subunit. The N-terminus part contains the translocase activity involved in DNA packaging. At the N-terminus, there is a high affinity ATPase center that is probably needed for the packaging activity. The Walker A motif of the ATPase center is responsible for interacting with the ATP phosphate and the Q motif governs force generation and the interaction with DNA. The C-terminus contains the site specific endonuclease (cos-cleavage) and strand separation activities required for genome maturation. A second ATPase catalytic site regulates the genome maturation. The C-terminus very end is involved in binding to the procapsid. Contains a basic leucine zipper (bZIP) that may be involved in the formation of the terminase.</text>
</comment>
<dbReference type="HAMAP" id="MF_04144">
    <property type="entry name" value="TERL_LAMBDA"/>
    <property type="match status" value="1"/>
</dbReference>
<evidence type="ECO:0000259" key="3">
    <source>
        <dbReference type="Pfam" id="PF05876"/>
    </source>
</evidence>
<feature type="compositionally biased region" description="Basic and acidic residues" evidence="2">
    <location>
        <begin position="586"/>
        <end position="602"/>
    </location>
</feature>
<keyword evidence="1" id="KW-0231">Viral genome packaging</keyword>
<evidence type="ECO:0000259" key="4">
    <source>
        <dbReference type="Pfam" id="PF20454"/>
    </source>
</evidence>
<keyword evidence="1" id="KW-0547">Nucleotide-binding</keyword>
<comment type="similarity">
    <text evidence="1">Belongs to the lambdavirus large terminase family.</text>
</comment>
<feature type="domain" description="Phage terminase large subunit GpA ATPase" evidence="3">
    <location>
        <begin position="45"/>
        <end position="290"/>
    </location>
</feature>
<dbReference type="GO" id="GO:0098009">
    <property type="term" value="C:viral terminase, large subunit"/>
    <property type="evidence" value="ECO:0007669"/>
    <property type="project" value="UniProtKB-UniRule"/>
</dbReference>
<comment type="subunit">
    <text evidence="1">Interacts (via N-terminus) with the terminase small subunit (via C-terminus); the active complex is probably heterooligomeric. Interacts (via C-terminus) with the portal protein; this interaction allows the packaging of viral DNA.</text>
</comment>
<accession>A0A8S5NQJ6</accession>
<name>A0A8S5NQJ6_9CAUD</name>
<dbReference type="Pfam" id="PF05876">
    <property type="entry name" value="GpA_ATPase"/>
    <property type="match status" value="1"/>
</dbReference>
<dbReference type="InterPro" id="IPR008866">
    <property type="entry name" value="Phage_lambda_GpA-like"/>
</dbReference>
<dbReference type="InterPro" id="IPR051220">
    <property type="entry name" value="TFA_Chaperone"/>
</dbReference>
<keyword evidence="1" id="KW-0460">Magnesium</keyword>
<comment type="function">
    <text evidence="1">The terminase large subunit acts as an ATP driven molecular motor necessary for viral DNA translocation into empty capsids and as an endonuclease that cuts the viral genome from the concetamer to initiate and to end the packaging reaction. The terminase lies at a unique vertex of the procapsid and is composed of two subunits, a small terminase subunit involved in viral DNA recognition, and a large terminase subunit possessing endonucleolytic and ATPase activities (DNA maturation and packaging). The endonuclease activity cleaves the viral DNA generating 5'overhangs. The strand separation activity separates the cohesive ends generating the single-stranded 'sticky' ends of the mature genome. The DNA-terminase complex binds to the portal of the procapsid thereby activating the translocase activity of the terminase. The terminase packages the viral DNA into the procapsid until the next concatemer reaches the complex. The downstream site is then cut generating the mature right end of the genome, the heterotrimer undocks from the DNA-filled head and remains bound to the left end of concatemer's next genome.</text>
</comment>
<keyword evidence="1" id="KW-1188">Viral release from host cell</keyword>
<dbReference type="Pfam" id="PF20454">
    <property type="entry name" value="GpA_nuclease"/>
    <property type="match status" value="1"/>
</dbReference>
<comment type="cofactor">
    <cofactor evidence="1">
        <name>Mg(2+)</name>
        <dbReference type="ChEBI" id="CHEBI:18420"/>
    </cofactor>
</comment>
<feature type="binding site" evidence="1">
    <location>
        <position position="382"/>
    </location>
    <ligand>
        <name>Mg(2+)</name>
        <dbReference type="ChEBI" id="CHEBI:18420"/>
        <note>catalytic; for nuclease activity</note>
    </ligand>
</feature>
<dbReference type="InterPro" id="IPR046454">
    <property type="entry name" value="GpA_endonuclease"/>
</dbReference>
<proteinExistence type="inferred from homology"/>
<dbReference type="InterPro" id="IPR027417">
    <property type="entry name" value="P-loop_NTPase"/>
</dbReference>
<keyword evidence="1" id="KW-1035">Host cytoplasm</keyword>
<comment type="caution">
    <text evidence="1">Lacks conserved residue(s) required for the propagation of feature annotation.</text>
</comment>
<dbReference type="GO" id="GO:0009036">
    <property type="term" value="F:type II site-specific deoxyribonuclease activity"/>
    <property type="evidence" value="ECO:0007669"/>
    <property type="project" value="UniProtKB-UniRule"/>
</dbReference>
<dbReference type="EMBL" id="BK015222">
    <property type="protein sequence ID" value="DAD96660.1"/>
    <property type="molecule type" value="Genomic_DNA"/>
</dbReference>
<evidence type="ECO:0000256" key="2">
    <source>
        <dbReference type="SAM" id="MobiDB-lite"/>
    </source>
</evidence>
<keyword evidence="1" id="KW-0540">Nuclease</keyword>
<dbReference type="PANTHER" id="PTHR34413">
    <property type="entry name" value="PROPHAGE TAIL FIBER ASSEMBLY PROTEIN HOMOLOG TFAE-RELATED-RELATED"/>
    <property type="match status" value="1"/>
</dbReference>
<feature type="domain" description="Terminase large subunit GpA endonuclease" evidence="4">
    <location>
        <begin position="303"/>
        <end position="577"/>
    </location>
</feature>
<dbReference type="Gene3D" id="3.40.50.300">
    <property type="entry name" value="P-loop containing nucleotide triphosphate hydrolases"/>
    <property type="match status" value="1"/>
</dbReference>
<evidence type="ECO:0000313" key="5">
    <source>
        <dbReference type="EMBL" id="DAD96660.1"/>
    </source>
</evidence>
<dbReference type="GO" id="GO:0016887">
    <property type="term" value="F:ATP hydrolysis activity"/>
    <property type="evidence" value="ECO:0007669"/>
    <property type="project" value="UniProtKB-UniRule"/>
</dbReference>
<evidence type="ECO:0000256" key="1">
    <source>
        <dbReference type="HAMAP-Rule" id="MF_04144"/>
    </source>
</evidence>
<dbReference type="EC" id="3.6.4.-" evidence="1"/>
<comment type="subcellular location">
    <subcellularLocation>
        <location evidence="1">Host cytoplasm</location>
    </subcellularLocation>
    <text evidence="1">The terminase lies at a unique vertex of the procapsid during viral DNA packaging.</text>
</comment>